<comment type="caution">
    <text evidence="7">The sequence shown here is derived from an EMBL/GenBank/DDBJ whole genome shotgun (WGS) entry which is preliminary data.</text>
</comment>
<protein>
    <submittedName>
        <fullName evidence="7">Uncharacterized protein</fullName>
    </submittedName>
</protein>
<keyword evidence="4" id="KW-0238">DNA-binding</keyword>
<keyword evidence="1" id="KW-0479">Metal-binding</keyword>
<keyword evidence="3" id="KW-0805">Transcription regulation</keyword>
<dbReference type="PANTHER" id="PTHR36206">
    <property type="entry name" value="ASPERCRYPTIN BIOSYNTHESIS CLUSTER-SPECIFIC TRANSCRIPTION REGULATOR ATNN-RELATED"/>
    <property type="match status" value="1"/>
</dbReference>
<evidence type="ECO:0000256" key="4">
    <source>
        <dbReference type="ARBA" id="ARBA00023125"/>
    </source>
</evidence>
<evidence type="ECO:0000256" key="2">
    <source>
        <dbReference type="ARBA" id="ARBA00022833"/>
    </source>
</evidence>
<evidence type="ECO:0000256" key="5">
    <source>
        <dbReference type="ARBA" id="ARBA00023163"/>
    </source>
</evidence>
<name>A0ABR1VFJ8_9PEZI</name>
<keyword evidence="5" id="KW-0804">Transcription</keyword>
<proteinExistence type="predicted"/>
<dbReference type="Proteomes" id="UP001480595">
    <property type="component" value="Unassembled WGS sequence"/>
</dbReference>
<dbReference type="GeneID" id="92091091"/>
<evidence type="ECO:0000313" key="8">
    <source>
        <dbReference type="Proteomes" id="UP001480595"/>
    </source>
</evidence>
<dbReference type="PANTHER" id="PTHR36206:SF16">
    <property type="entry name" value="TRANSCRIPTION FACTOR DOMAIN-CONTAINING PROTEIN-RELATED"/>
    <property type="match status" value="1"/>
</dbReference>
<dbReference type="EMBL" id="JAQQWL010000006">
    <property type="protein sequence ID" value="KAK8070003.1"/>
    <property type="molecule type" value="Genomic_DNA"/>
</dbReference>
<organism evidence="7 8">
    <name type="scientific">Apiospora phragmitis</name>
    <dbReference type="NCBI Taxonomy" id="2905665"/>
    <lineage>
        <taxon>Eukaryota</taxon>
        <taxon>Fungi</taxon>
        <taxon>Dikarya</taxon>
        <taxon>Ascomycota</taxon>
        <taxon>Pezizomycotina</taxon>
        <taxon>Sordariomycetes</taxon>
        <taxon>Xylariomycetidae</taxon>
        <taxon>Amphisphaeriales</taxon>
        <taxon>Apiosporaceae</taxon>
        <taxon>Apiospora</taxon>
    </lineage>
</organism>
<evidence type="ECO:0000313" key="7">
    <source>
        <dbReference type="EMBL" id="KAK8070003.1"/>
    </source>
</evidence>
<evidence type="ECO:0000256" key="3">
    <source>
        <dbReference type="ARBA" id="ARBA00023015"/>
    </source>
</evidence>
<evidence type="ECO:0000256" key="6">
    <source>
        <dbReference type="ARBA" id="ARBA00023242"/>
    </source>
</evidence>
<accession>A0ABR1VFJ8</accession>
<sequence>MPRKGFEKARTGCITCKSDPESQVRRSQAVLAISLFYEKLDQANNPSCDPVKQECIAINHYNRALRQTATTHDLDVGLALFLSVLFACIECLRDNNVVAISHCRHAVQLLQSCKDPPPEIPPIIRHLSIFPFCFGTTSLGLPHPNNAEIDHQL</sequence>
<gene>
    <name evidence="7" type="ORF">PG994_006619</name>
</gene>
<keyword evidence="6" id="KW-0539">Nucleus</keyword>
<dbReference type="RefSeq" id="XP_066717297.1">
    <property type="nucleotide sequence ID" value="XM_066858028.1"/>
</dbReference>
<keyword evidence="2" id="KW-0862">Zinc</keyword>
<reference evidence="7 8" key="1">
    <citation type="submission" date="2023-01" db="EMBL/GenBank/DDBJ databases">
        <title>Analysis of 21 Apiospora genomes using comparative genomics revels a genus with tremendous synthesis potential of carbohydrate active enzymes and secondary metabolites.</title>
        <authorList>
            <person name="Sorensen T."/>
        </authorList>
    </citation>
    <scope>NUCLEOTIDE SEQUENCE [LARGE SCALE GENOMIC DNA]</scope>
    <source>
        <strain evidence="7 8">CBS 135458</strain>
    </source>
</reference>
<evidence type="ECO:0000256" key="1">
    <source>
        <dbReference type="ARBA" id="ARBA00022723"/>
    </source>
</evidence>
<keyword evidence="8" id="KW-1185">Reference proteome</keyword>
<dbReference type="InterPro" id="IPR052360">
    <property type="entry name" value="Transcr_Regulatory_Proteins"/>
</dbReference>